<dbReference type="GO" id="GO:0016020">
    <property type="term" value="C:membrane"/>
    <property type="evidence" value="ECO:0007669"/>
    <property type="project" value="UniProtKB-SubCell"/>
</dbReference>
<keyword evidence="7 13" id="KW-0479">Metal-binding</keyword>
<keyword evidence="11 14" id="KW-0503">Monooxygenase</keyword>
<name>A0A8E2AIR6_9APHY</name>
<proteinExistence type="inferred from homology"/>
<evidence type="ECO:0000256" key="5">
    <source>
        <dbReference type="ARBA" id="ARBA00022617"/>
    </source>
</evidence>
<keyword evidence="10 13" id="KW-0408">Iron</keyword>
<comment type="pathway">
    <text evidence="3">Secondary metabolite biosynthesis.</text>
</comment>
<sequence>MPVIGNVMNIGIRSAWLKLTEYKAAYVQMFVLSDYGEEWRAQRKLAHAALSPSAIMDFVVMQEDIASELANDLVKTPENFHALIRLAAGRTVISVTYGIQPSNVEDELISISEEGNRIGQRAAMPGAHLCDILPILKYAPSWVPFQRAAKHDRQVIHDLLNKPFDHVKKEMTPPENFTNLDERLKCAAGAMYGAGAETTYSAVLTFILAMALSPNKQVLAQAEIDRVVGIDRLPSIEDMPNLPYINAVIKETMRWHPSLPLGIPHRSSEDDAYKGYFIPKSTVVLPNVWAVAFEPNEKYDPQEFLPDRFLDASQPAVDPSIWVFGFGRRVCPGRFLAENSMFIFIATFLSAFDIYPPENGEIKAHFKEFIVSVLEPFECRILPRSEAKASLVEIRAAQITI</sequence>
<evidence type="ECO:0000256" key="10">
    <source>
        <dbReference type="ARBA" id="ARBA00023004"/>
    </source>
</evidence>
<reference evidence="15 16" key="1">
    <citation type="submission" date="2016-07" db="EMBL/GenBank/DDBJ databases">
        <title>Draft genome of the white-rot fungus Obba rivulosa 3A-2.</title>
        <authorList>
            <consortium name="DOE Joint Genome Institute"/>
            <person name="Miettinen O."/>
            <person name="Riley R."/>
            <person name="Acob R."/>
            <person name="Barry K."/>
            <person name="Cullen D."/>
            <person name="De Vries R."/>
            <person name="Hainaut M."/>
            <person name="Hatakka A."/>
            <person name="Henrissat B."/>
            <person name="Hilden K."/>
            <person name="Kuo R."/>
            <person name="Labutti K."/>
            <person name="Lipzen A."/>
            <person name="Makela M.R."/>
            <person name="Sandor L."/>
            <person name="Spatafora J.W."/>
            <person name="Grigoriev I.V."/>
            <person name="Hibbett D.S."/>
        </authorList>
    </citation>
    <scope>NUCLEOTIDE SEQUENCE [LARGE SCALE GENOMIC DNA]</scope>
    <source>
        <strain evidence="15 16">3A-2</strain>
    </source>
</reference>
<evidence type="ECO:0000313" key="15">
    <source>
        <dbReference type="EMBL" id="OCH84169.1"/>
    </source>
</evidence>
<dbReference type="PROSITE" id="PS00086">
    <property type="entry name" value="CYTOCHROME_P450"/>
    <property type="match status" value="1"/>
</dbReference>
<dbReference type="PANTHER" id="PTHR46300:SF7">
    <property type="entry name" value="P450, PUTATIVE (EUROFUNG)-RELATED"/>
    <property type="match status" value="1"/>
</dbReference>
<protein>
    <submittedName>
        <fullName evidence="15">Cytochrome P450</fullName>
    </submittedName>
</protein>
<dbReference type="GO" id="GO:0005506">
    <property type="term" value="F:iron ion binding"/>
    <property type="evidence" value="ECO:0007669"/>
    <property type="project" value="InterPro"/>
</dbReference>
<organism evidence="15 16">
    <name type="scientific">Obba rivulosa</name>
    <dbReference type="NCBI Taxonomy" id="1052685"/>
    <lineage>
        <taxon>Eukaryota</taxon>
        <taxon>Fungi</taxon>
        <taxon>Dikarya</taxon>
        <taxon>Basidiomycota</taxon>
        <taxon>Agaricomycotina</taxon>
        <taxon>Agaricomycetes</taxon>
        <taxon>Polyporales</taxon>
        <taxon>Gelatoporiaceae</taxon>
        <taxon>Obba</taxon>
    </lineage>
</organism>
<dbReference type="GO" id="GO:0004497">
    <property type="term" value="F:monooxygenase activity"/>
    <property type="evidence" value="ECO:0007669"/>
    <property type="project" value="UniProtKB-KW"/>
</dbReference>
<dbReference type="Proteomes" id="UP000250043">
    <property type="component" value="Unassembled WGS sequence"/>
</dbReference>
<dbReference type="Gene3D" id="1.10.630.10">
    <property type="entry name" value="Cytochrome P450"/>
    <property type="match status" value="1"/>
</dbReference>
<dbReference type="PANTHER" id="PTHR46300">
    <property type="entry name" value="P450, PUTATIVE (EUROFUNG)-RELATED-RELATED"/>
    <property type="match status" value="1"/>
</dbReference>
<dbReference type="GO" id="GO:0020037">
    <property type="term" value="F:heme binding"/>
    <property type="evidence" value="ECO:0007669"/>
    <property type="project" value="InterPro"/>
</dbReference>
<keyword evidence="16" id="KW-1185">Reference proteome</keyword>
<evidence type="ECO:0000256" key="1">
    <source>
        <dbReference type="ARBA" id="ARBA00001971"/>
    </source>
</evidence>
<evidence type="ECO:0000256" key="9">
    <source>
        <dbReference type="ARBA" id="ARBA00023002"/>
    </source>
</evidence>
<evidence type="ECO:0000256" key="11">
    <source>
        <dbReference type="ARBA" id="ARBA00023033"/>
    </source>
</evidence>
<dbReference type="Pfam" id="PF00067">
    <property type="entry name" value="p450"/>
    <property type="match status" value="1"/>
</dbReference>
<keyword evidence="9 14" id="KW-0560">Oxidoreductase</keyword>
<dbReference type="GO" id="GO:0016705">
    <property type="term" value="F:oxidoreductase activity, acting on paired donors, with incorporation or reduction of molecular oxygen"/>
    <property type="evidence" value="ECO:0007669"/>
    <property type="project" value="InterPro"/>
</dbReference>
<keyword evidence="8" id="KW-1133">Transmembrane helix</keyword>
<evidence type="ECO:0000256" key="3">
    <source>
        <dbReference type="ARBA" id="ARBA00005179"/>
    </source>
</evidence>
<comment type="subcellular location">
    <subcellularLocation>
        <location evidence="2">Membrane</location>
        <topology evidence="2">Single-pass membrane protein</topology>
    </subcellularLocation>
</comment>
<keyword evidence="6" id="KW-0812">Transmembrane</keyword>
<gene>
    <name evidence="15" type="ORF">OBBRIDRAFT_839908</name>
</gene>
<dbReference type="CDD" id="cd11065">
    <property type="entry name" value="CYP64-like"/>
    <property type="match status" value="1"/>
</dbReference>
<dbReference type="PRINTS" id="PR00385">
    <property type="entry name" value="P450"/>
</dbReference>
<comment type="cofactor">
    <cofactor evidence="1 13">
        <name>heme</name>
        <dbReference type="ChEBI" id="CHEBI:30413"/>
    </cofactor>
</comment>
<evidence type="ECO:0000256" key="4">
    <source>
        <dbReference type="ARBA" id="ARBA00010617"/>
    </source>
</evidence>
<dbReference type="OrthoDB" id="2789670at2759"/>
<dbReference type="SUPFAM" id="SSF48264">
    <property type="entry name" value="Cytochrome P450"/>
    <property type="match status" value="1"/>
</dbReference>
<evidence type="ECO:0000256" key="6">
    <source>
        <dbReference type="ARBA" id="ARBA00022692"/>
    </source>
</evidence>
<keyword evidence="12" id="KW-0472">Membrane</keyword>
<feature type="binding site" description="axial binding residue" evidence="13">
    <location>
        <position position="331"/>
    </location>
    <ligand>
        <name>heme</name>
        <dbReference type="ChEBI" id="CHEBI:30413"/>
    </ligand>
    <ligandPart>
        <name>Fe</name>
        <dbReference type="ChEBI" id="CHEBI:18248"/>
    </ligandPart>
</feature>
<dbReference type="InterPro" id="IPR050364">
    <property type="entry name" value="Cytochrome_P450_fung"/>
</dbReference>
<dbReference type="PRINTS" id="PR00463">
    <property type="entry name" value="EP450I"/>
</dbReference>
<dbReference type="InterPro" id="IPR036396">
    <property type="entry name" value="Cyt_P450_sf"/>
</dbReference>
<evidence type="ECO:0000256" key="13">
    <source>
        <dbReference type="PIRSR" id="PIRSR602401-1"/>
    </source>
</evidence>
<dbReference type="AlphaFoldDB" id="A0A8E2AIR6"/>
<comment type="similarity">
    <text evidence="4 14">Belongs to the cytochrome P450 family.</text>
</comment>
<evidence type="ECO:0000256" key="12">
    <source>
        <dbReference type="ARBA" id="ARBA00023136"/>
    </source>
</evidence>
<dbReference type="InterPro" id="IPR002401">
    <property type="entry name" value="Cyt_P450_E_grp-I"/>
</dbReference>
<evidence type="ECO:0000256" key="14">
    <source>
        <dbReference type="RuleBase" id="RU000461"/>
    </source>
</evidence>
<keyword evidence="5 13" id="KW-0349">Heme</keyword>
<evidence type="ECO:0000256" key="8">
    <source>
        <dbReference type="ARBA" id="ARBA00022989"/>
    </source>
</evidence>
<evidence type="ECO:0000313" key="16">
    <source>
        <dbReference type="Proteomes" id="UP000250043"/>
    </source>
</evidence>
<evidence type="ECO:0000256" key="2">
    <source>
        <dbReference type="ARBA" id="ARBA00004167"/>
    </source>
</evidence>
<dbReference type="EMBL" id="KV722712">
    <property type="protein sequence ID" value="OCH84169.1"/>
    <property type="molecule type" value="Genomic_DNA"/>
</dbReference>
<dbReference type="InterPro" id="IPR017972">
    <property type="entry name" value="Cyt_P450_CS"/>
</dbReference>
<evidence type="ECO:0000256" key="7">
    <source>
        <dbReference type="ARBA" id="ARBA00022723"/>
    </source>
</evidence>
<accession>A0A8E2AIR6</accession>
<dbReference type="InterPro" id="IPR001128">
    <property type="entry name" value="Cyt_P450"/>
</dbReference>